<proteinExistence type="predicted"/>
<dbReference type="AlphaFoldDB" id="A0A0H2UV14"/>
<dbReference type="HOGENOM" id="CLU_3048565_0_0_9"/>
<dbReference type="Proteomes" id="UP000000564">
    <property type="component" value="Chromosome"/>
</dbReference>
<evidence type="ECO:0000313" key="2">
    <source>
        <dbReference type="Proteomes" id="UP000000564"/>
    </source>
</evidence>
<sequence length="54" mass="6300">MESIVDEINKIRLELQGIETSRNEMIKILENEELKISYLKGKVEGMIHVLGMKR</sequence>
<accession>A0A0H2UV14</accession>
<gene>
    <name evidence="1" type="ordered locus">SpyM3_0975</name>
</gene>
<evidence type="ECO:0000313" key="1">
    <source>
        <dbReference type="EMBL" id="AAM79582.1"/>
    </source>
</evidence>
<name>A0A0H2UV14_STRP3</name>
<protein>
    <submittedName>
        <fullName evidence="1">Uncharacterized protein</fullName>
    </submittedName>
</protein>
<reference evidence="1 2" key="1">
    <citation type="journal article" date="2002" name="Proc. Natl. Acad. Sci. U.S.A.">
        <title>Genome sequence of a serotype M3 strain of group A Streptococcus: phage-encoded toxins, the high-virulence phenotype, and clone emergence.</title>
        <authorList>
            <person name="Beres S.B."/>
            <person name="Sylva G.L."/>
            <person name="Barbian K.D."/>
            <person name="Lei B."/>
            <person name="Hoff J.S."/>
            <person name="Mammarella N.D."/>
            <person name="Liu M.Y."/>
            <person name="Smoot J.C."/>
            <person name="Porcella S.F."/>
            <person name="Parkins L.D."/>
            <person name="Campbell D.S."/>
            <person name="Smith T.M."/>
            <person name="McCormick J.K."/>
            <person name="Leung D.Y."/>
            <person name="Schlievert P.M."/>
            <person name="Musser J.M."/>
        </authorList>
    </citation>
    <scope>NUCLEOTIDE SEQUENCE [LARGE SCALE GENOMIC DNA]</scope>
    <source>
        <strain evidence="2">ATCC BAA-595 / MGAS315</strain>
    </source>
</reference>
<dbReference type="KEGG" id="spg:SpyM3_0975"/>
<organism evidence="1 2">
    <name type="scientific">Streptococcus pyogenes serotype M3 (strain ATCC BAA-595 / MGAS315)</name>
    <dbReference type="NCBI Taxonomy" id="198466"/>
    <lineage>
        <taxon>Bacteria</taxon>
        <taxon>Bacillati</taxon>
        <taxon>Bacillota</taxon>
        <taxon>Bacilli</taxon>
        <taxon>Lactobacillales</taxon>
        <taxon>Streptococcaceae</taxon>
        <taxon>Streptococcus</taxon>
    </lineage>
</organism>
<dbReference type="EMBL" id="AE014074">
    <property type="protein sequence ID" value="AAM79582.1"/>
    <property type="molecule type" value="Genomic_DNA"/>
</dbReference>